<evidence type="ECO:0000313" key="3">
    <source>
        <dbReference type="Proteomes" id="UP000267821"/>
    </source>
</evidence>
<accession>A0A3N4M6E1</accession>
<feature type="compositionally biased region" description="Basic and acidic residues" evidence="1">
    <location>
        <begin position="83"/>
        <end position="94"/>
    </location>
</feature>
<dbReference type="EMBL" id="ML121527">
    <property type="protein sequence ID" value="RPB29289.1"/>
    <property type="molecule type" value="Genomic_DNA"/>
</dbReference>
<feature type="compositionally biased region" description="Polar residues" evidence="1">
    <location>
        <begin position="803"/>
        <end position="822"/>
    </location>
</feature>
<organism evidence="2 3">
    <name type="scientific">Terfezia boudieri ATCC MYA-4762</name>
    <dbReference type="NCBI Taxonomy" id="1051890"/>
    <lineage>
        <taxon>Eukaryota</taxon>
        <taxon>Fungi</taxon>
        <taxon>Dikarya</taxon>
        <taxon>Ascomycota</taxon>
        <taxon>Pezizomycotina</taxon>
        <taxon>Pezizomycetes</taxon>
        <taxon>Pezizales</taxon>
        <taxon>Pezizaceae</taxon>
        <taxon>Terfezia</taxon>
    </lineage>
</organism>
<feature type="region of interest" description="Disordered" evidence="1">
    <location>
        <begin position="68"/>
        <end position="102"/>
    </location>
</feature>
<reference evidence="2 3" key="1">
    <citation type="journal article" date="2018" name="Nat. Ecol. Evol.">
        <title>Pezizomycetes genomes reveal the molecular basis of ectomycorrhizal truffle lifestyle.</title>
        <authorList>
            <person name="Murat C."/>
            <person name="Payen T."/>
            <person name="Noel B."/>
            <person name="Kuo A."/>
            <person name="Morin E."/>
            <person name="Chen J."/>
            <person name="Kohler A."/>
            <person name="Krizsan K."/>
            <person name="Balestrini R."/>
            <person name="Da Silva C."/>
            <person name="Montanini B."/>
            <person name="Hainaut M."/>
            <person name="Levati E."/>
            <person name="Barry K.W."/>
            <person name="Belfiori B."/>
            <person name="Cichocki N."/>
            <person name="Clum A."/>
            <person name="Dockter R.B."/>
            <person name="Fauchery L."/>
            <person name="Guy J."/>
            <person name="Iotti M."/>
            <person name="Le Tacon F."/>
            <person name="Lindquist E.A."/>
            <person name="Lipzen A."/>
            <person name="Malagnac F."/>
            <person name="Mello A."/>
            <person name="Molinier V."/>
            <person name="Miyauchi S."/>
            <person name="Poulain J."/>
            <person name="Riccioni C."/>
            <person name="Rubini A."/>
            <person name="Sitrit Y."/>
            <person name="Splivallo R."/>
            <person name="Traeger S."/>
            <person name="Wang M."/>
            <person name="Zifcakova L."/>
            <person name="Wipf D."/>
            <person name="Zambonelli A."/>
            <person name="Paolocci F."/>
            <person name="Nowrousian M."/>
            <person name="Ottonello S."/>
            <person name="Baldrian P."/>
            <person name="Spatafora J.W."/>
            <person name="Henrissat B."/>
            <person name="Nagy L.G."/>
            <person name="Aury J.M."/>
            <person name="Wincker P."/>
            <person name="Grigoriev I.V."/>
            <person name="Bonfante P."/>
            <person name="Martin F.M."/>
        </authorList>
    </citation>
    <scope>NUCLEOTIDE SEQUENCE [LARGE SCALE GENOMIC DNA]</scope>
    <source>
        <strain evidence="2 3">ATCC MYA-4762</strain>
    </source>
</reference>
<dbReference type="AlphaFoldDB" id="A0A3N4M6E1"/>
<sequence>MSFIASFCKTESGSEGSVVEKELVISTEQRPEQHLTDPPNISTDAISYSSCTEHPEHLYHEPPMTEKKMLKQSRGHKQQNLKFSDDTNIGERPEVPQLPIRPVTSDDEASYQEAFYAAITKNQSTAAEQEPKRLAKAKTVKSMARTAKANENKKENEPIRAQSQSPVQMPCFPSSASFIAKGSSEFRIPQFGDFNNIRGVIRETLYSNEDHEVEGMQDEPAHQQQTIFYESDDPSQRQYSGGNQPIQGIKIAPGFGDMPPPPASQHAARRNAGASKKESKSRVASWFNTDPDEASQRVGDVGQEIRDSQYISRLGQGSINCHGKRPLDRSDDDETIQEPIPGQTKQVPQAESGYYFMPHLVPGARGATRRFPQPQPVADPDEYYKQLFNPEEPLSEPQDAAMRVLAASLVDNTKKTPPFEYRRKIELTMVRDFKEKFLDAGLPDGMLSPEVHAELISRNAKSRMYANRLDNLLKLCDSIECLLYCKLPHNKRRYPAPPFCPSRANPPTFPPSPDEAILFVADDLYDESIQLLTDAVYFMLGFERHGISQNPVLLNDDVSKWYRNFGKLENSLNRMGVLVDVIGNRCQCGQWDYVAGMGEVLNAVGGIWTIVTGTLRPPNWEGRIPHLSVGIDPANAPPNNMILGLQSPQVTEYPQQQATPGNALYNYQHPANAAGQYLTIPSLTSSGYGQYPSSTYRTATNPGSSQYPGTSYQTAGHELVEYGQQTSSTYQTASHSGYSQYPNKTYRTADNVGTSHYPSTTYQPFGYSQQPSSTYQTGGNSGYGPCPDQRNANRQWVPDLAYSQPSSSASTPFYPQQISSPGPETGTADTGGPIWYEALPDGIQPSLFED</sequence>
<gene>
    <name evidence="2" type="ORF">L211DRAFT_844290</name>
</gene>
<feature type="compositionally biased region" description="Basic and acidic residues" evidence="1">
    <location>
        <begin position="148"/>
        <end position="158"/>
    </location>
</feature>
<protein>
    <submittedName>
        <fullName evidence="2">Uncharacterized protein</fullName>
    </submittedName>
</protein>
<feature type="compositionally biased region" description="Basic residues" evidence="1">
    <location>
        <begin position="70"/>
        <end position="79"/>
    </location>
</feature>
<proteinExistence type="predicted"/>
<feature type="compositionally biased region" description="Polar residues" evidence="1">
    <location>
        <begin position="309"/>
        <end position="319"/>
    </location>
</feature>
<feature type="compositionally biased region" description="Polar residues" evidence="1">
    <location>
        <begin position="751"/>
        <end position="778"/>
    </location>
</feature>
<evidence type="ECO:0000313" key="2">
    <source>
        <dbReference type="EMBL" id="RPB29289.1"/>
    </source>
</evidence>
<feature type="region of interest" description="Disordered" evidence="1">
    <location>
        <begin position="751"/>
        <end position="850"/>
    </location>
</feature>
<dbReference type="InParanoid" id="A0A3N4M6E1"/>
<feature type="region of interest" description="Disordered" evidence="1">
    <location>
        <begin position="146"/>
        <end position="169"/>
    </location>
</feature>
<dbReference type="Proteomes" id="UP000267821">
    <property type="component" value="Unassembled WGS sequence"/>
</dbReference>
<dbReference type="OrthoDB" id="10348776at2759"/>
<keyword evidence="3" id="KW-1185">Reference proteome</keyword>
<feature type="region of interest" description="Disordered" evidence="1">
    <location>
        <begin position="254"/>
        <end position="346"/>
    </location>
</feature>
<name>A0A3N4M6E1_9PEZI</name>
<evidence type="ECO:0000256" key="1">
    <source>
        <dbReference type="SAM" id="MobiDB-lite"/>
    </source>
</evidence>